<name>A0A0F9G573_9ZZZZ</name>
<dbReference type="Pfam" id="PF11539">
    <property type="entry name" value="DUF3228"/>
    <property type="match status" value="1"/>
</dbReference>
<proteinExistence type="predicted"/>
<dbReference type="EMBL" id="LAZR01021361">
    <property type="protein sequence ID" value="KKL85601.1"/>
    <property type="molecule type" value="Genomic_DNA"/>
</dbReference>
<comment type="caution">
    <text evidence="1">The sequence shown here is derived from an EMBL/GenBank/DDBJ whole genome shotgun (WGS) entry which is preliminary data.</text>
</comment>
<evidence type="ECO:0000313" key="1">
    <source>
        <dbReference type="EMBL" id="KKL85601.1"/>
    </source>
</evidence>
<protein>
    <submittedName>
        <fullName evidence="1">Uncharacterized protein</fullName>
    </submittedName>
</protein>
<organism evidence="1">
    <name type="scientific">marine sediment metagenome</name>
    <dbReference type="NCBI Taxonomy" id="412755"/>
    <lineage>
        <taxon>unclassified sequences</taxon>
        <taxon>metagenomes</taxon>
        <taxon>ecological metagenomes</taxon>
    </lineage>
</organism>
<reference evidence="1" key="1">
    <citation type="journal article" date="2015" name="Nature">
        <title>Complex archaea that bridge the gap between prokaryotes and eukaryotes.</title>
        <authorList>
            <person name="Spang A."/>
            <person name="Saw J.H."/>
            <person name="Jorgensen S.L."/>
            <person name="Zaremba-Niedzwiedzka K."/>
            <person name="Martijn J."/>
            <person name="Lind A.E."/>
            <person name="van Eijk R."/>
            <person name="Schleper C."/>
            <person name="Guy L."/>
            <person name="Ettema T.J."/>
        </authorList>
    </citation>
    <scope>NUCLEOTIDE SEQUENCE</scope>
</reference>
<dbReference type="InterPro" id="IPR021610">
    <property type="entry name" value="DUF3228"/>
</dbReference>
<gene>
    <name evidence="1" type="ORF">LCGC14_1953130</name>
</gene>
<accession>A0A0F9G573</accession>
<dbReference type="AlphaFoldDB" id="A0A0F9G573"/>
<sequence>MSQLIAINDFVRRQTTNSQYTDYNGTWEELRQLVEKSFKHGEPREGYRYGVCLIEVCANGFYTYNDFPRFEGMKLSACYEKTAGREHEPPQIKVKIEEDKIPCSFVDIVLYRHDVLAENNENTTDAEWEIISINGRLSEEPLPMEPLTIVRNWKQLPGGSAMPDSTPEEVLEMLCESIMAKCGLNHSFHKEEDSQSETAKNE</sequence>